<evidence type="ECO:0000313" key="1">
    <source>
        <dbReference type="EMBL" id="GIY75776.1"/>
    </source>
</evidence>
<keyword evidence="2" id="KW-1185">Reference proteome</keyword>
<gene>
    <name evidence="1" type="ORF">CDAR_519081</name>
</gene>
<proteinExistence type="predicted"/>
<sequence length="83" mass="9061">MNFNVHTTVQTISATGCLKPDLLHASPHLPLARAQQSVNGESEDCVYPRCLNVCPDWKLATDDFTGHNISANELSEPAETVCH</sequence>
<accession>A0AAV4VZP1</accession>
<dbReference type="EMBL" id="BPLQ01013884">
    <property type="protein sequence ID" value="GIY75776.1"/>
    <property type="molecule type" value="Genomic_DNA"/>
</dbReference>
<dbReference type="Proteomes" id="UP001054837">
    <property type="component" value="Unassembled WGS sequence"/>
</dbReference>
<reference evidence="1 2" key="1">
    <citation type="submission" date="2021-06" db="EMBL/GenBank/DDBJ databases">
        <title>Caerostris darwini draft genome.</title>
        <authorList>
            <person name="Kono N."/>
            <person name="Arakawa K."/>
        </authorList>
    </citation>
    <scope>NUCLEOTIDE SEQUENCE [LARGE SCALE GENOMIC DNA]</scope>
</reference>
<organism evidence="1 2">
    <name type="scientific">Caerostris darwini</name>
    <dbReference type="NCBI Taxonomy" id="1538125"/>
    <lineage>
        <taxon>Eukaryota</taxon>
        <taxon>Metazoa</taxon>
        <taxon>Ecdysozoa</taxon>
        <taxon>Arthropoda</taxon>
        <taxon>Chelicerata</taxon>
        <taxon>Arachnida</taxon>
        <taxon>Araneae</taxon>
        <taxon>Araneomorphae</taxon>
        <taxon>Entelegynae</taxon>
        <taxon>Araneoidea</taxon>
        <taxon>Araneidae</taxon>
        <taxon>Caerostris</taxon>
    </lineage>
</organism>
<evidence type="ECO:0000313" key="2">
    <source>
        <dbReference type="Proteomes" id="UP001054837"/>
    </source>
</evidence>
<comment type="caution">
    <text evidence="1">The sequence shown here is derived from an EMBL/GenBank/DDBJ whole genome shotgun (WGS) entry which is preliminary data.</text>
</comment>
<dbReference type="AlphaFoldDB" id="A0AAV4VZP1"/>
<protein>
    <submittedName>
        <fullName evidence="1">Uncharacterized protein</fullName>
    </submittedName>
</protein>
<name>A0AAV4VZP1_9ARAC</name>